<dbReference type="EMBL" id="LFVP01000011">
    <property type="protein sequence ID" value="KSA77949.1"/>
    <property type="molecule type" value="Genomic_DNA"/>
</dbReference>
<keyword evidence="1" id="KW-0812">Transmembrane</keyword>
<dbReference type="Proteomes" id="UP000052129">
    <property type="component" value="Unassembled WGS sequence"/>
</dbReference>
<dbReference type="AlphaFoldDB" id="A0A269LJ67"/>
<evidence type="ECO:0000313" key="4">
    <source>
        <dbReference type="EMBL" id="KSA77949.1"/>
    </source>
</evidence>
<proteinExistence type="predicted"/>
<reference evidence="4" key="3">
    <citation type="journal article" date="2016" name="J. Infect. Dis.">
        <title>Comparative Genomics of Community-Associated Methicillin-Resistant Staphylococcus aureus Shows the Emergence of Clone ST8-USA300 in Geneva, Switzerland.</title>
        <authorList>
            <person name="Von Dach E."/>
            <person name="Diene S.M."/>
            <person name="Fankhauser C."/>
            <person name="Schrenzel J."/>
            <person name="Harbarth S."/>
            <person name="Francois P."/>
        </authorList>
    </citation>
    <scope>NUCLEOTIDE SEQUENCE</scope>
    <source>
        <strain evidence="4">MRSA_S26</strain>
    </source>
</reference>
<keyword evidence="1" id="KW-0472">Membrane</keyword>
<organism evidence="2">
    <name type="scientific">Staphylococcus aureus</name>
    <dbReference type="NCBI Taxonomy" id="1280"/>
    <lineage>
        <taxon>Bacteria</taxon>
        <taxon>Bacillati</taxon>
        <taxon>Bacillota</taxon>
        <taxon>Bacilli</taxon>
        <taxon>Bacillales</taxon>
        <taxon>Staphylococcaceae</taxon>
        <taxon>Staphylococcus</taxon>
    </lineage>
</organism>
<dbReference type="EMBL" id="LALQ01000066">
    <property type="protein sequence ID" value="KMR56003.1"/>
    <property type="molecule type" value="Genomic_DNA"/>
</dbReference>
<sequence length="52" mass="5874">MMDTFTNFYSSMLLKKQPKTLICFGLFYNYACDGVLVSEVCSAMSYLNSLPS</sequence>
<accession>A0A1E8X2X3</accession>
<feature type="transmembrane region" description="Helical" evidence="1">
    <location>
        <begin position="21"/>
        <end position="47"/>
    </location>
</feature>
<keyword evidence="1" id="KW-1133">Transmembrane helix</keyword>
<gene>
    <name evidence="4" type="ORF">ACR79_13215</name>
    <name evidence="3" type="ORF">EP54_12865</name>
    <name evidence="2" type="ORF">EQ90_07035</name>
</gene>
<protein>
    <submittedName>
        <fullName evidence="2">Uncharacterized protein</fullName>
    </submittedName>
</protein>
<comment type="caution">
    <text evidence="2">The sequence shown here is derived from an EMBL/GenBank/DDBJ whole genome shotgun (WGS) entry which is preliminary data.</text>
</comment>
<accession>A0A269LJ67</accession>
<name>A0A269LJ67_STAAU</name>
<reference evidence="4" key="2">
    <citation type="submission" date="2015-06" db="EMBL/GenBank/DDBJ databases">
        <authorList>
            <person name="Diene S.M."/>
            <person name="Von Dach E."/>
            <person name="Fankhauser C."/>
            <person name="Schrenzel J."/>
            <person name="Harbarth S."/>
            <person name="Francois P."/>
        </authorList>
    </citation>
    <scope>NUCLEOTIDE SEQUENCE</scope>
    <source>
        <strain evidence="4">MRSA_S26</strain>
    </source>
</reference>
<dbReference type="EMBL" id="LALJ01000012">
    <property type="protein sequence ID" value="KMR36686.1"/>
    <property type="molecule type" value="Genomic_DNA"/>
</dbReference>
<reference evidence="2" key="1">
    <citation type="journal article" date="2015" name="J. Infect. Dis.">
        <title>Parallel Epidemics of Community-Associated Methicillin-Resistant Staphylococcus aureus USA300 Infection in North and South America.</title>
        <authorList>
            <person name="Planet P.J."/>
            <person name="Diaz L."/>
            <person name="Kolokotronis S.O."/>
            <person name="Narechania A."/>
            <person name="Reyes J."/>
            <person name="Xing G."/>
            <person name="Rincon S."/>
            <person name="Smith H."/>
            <person name="Panesso D."/>
            <person name="Ryan C."/>
            <person name="Smith D.P."/>
            <person name="Guzman M."/>
            <person name="Zurita J."/>
            <person name="Sebra R."/>
            <person name="Deikus G."/>
            <person name="Nolan R.L."/>
            <person name="Tenover F.C."/>
            <person name="Weinstock G.M."/>
            <person name="Robinson D.A."/>
            <person name="Arias C.A."/>
        </authorList>
    </citation>
    <scope>NUCLEOTIDE SEQUENCE</scope>
    <source>
        <strain evidence="2">CA15</strain>
        <strain evidence="3">M121</strain>
    </source>
</reference>
<evidence type="ECO:0000313" key="3">
    <source>
        <dbReference type="EMBL" id="KMR56003.1"/>
    </source>
</evidence>
<evidence type="ECO:0000313" key="2">
    <source>
        <dbReference type="EMBL" id="KMR36686.1"/>
    </source>
</evidence>
<evidence type="ECO:0000256" key="1">
    <source>
        <dbReference type="SAM" id="Phobius"/>
    </source>
</evidence>